<keyword evidence="2" id="KW-0677">Repeat</keyword>
<dbReference type="OrthoDB" id="185373at2759"/>
<dbReference type="Gene3D" id="1.25.40.10">
    <property type="entry name" value="Tetratricopeptide repeat domain"/>
    <property type="match status" value="3"/>
</dbReference>
<feature type="repeat" description="PPR" evidence="3">
    <location>
        <begin position="272"/>
        <end position="306"/>
    </location>
</feature>
<accession>A0A9Q1QMA8</accession>
<evidence type="ECO:0000313" key="5">
    <source>
        <dbReference type="EMBL" id="KAJ8447928.1"/>
    </source>
</evidence>
<dbReference type="NCBIfam" id="TIGR00756">
    <property type="entry name" value="PPR"/>
    <property type="match status" value="6"/>
</dbReference>
<dbReference type="FunFam" id="1.25.40.10:FF:000090">
    <property type="entry name" value="Pentatricopeptide repeat-containing protein, chloroplastic"/>
    <property type="match status" value="1"/>
</dbReference>
<dbReference type="InterPro" id="IPR046848">
    <property type="entry name" value="E_motif"/>
</dbReference>
<dbReference type="AlphaFoldDB" id="A0A9Q1QMA8"/>
<dbReference type="Pfam" id="PF01535">
    <property type="entry name" value="PPR"/>
    <property type="match status" value="7"/>
</dbReference>
<evidence type="ECO:0000313" key="6">
    <source>
        <dbReference type="Proteomes" id="UP001153076"/>
    </source>
</evidence>
<feature type="repeat" description="PPR" evidence="3">
    <location>
        <begin position="171"/>
        <end position="205"/>
    </location>
</feature>
<dbReference type="Pfam" id="PF13041">
    <property type="entry name" value="PPR_2"/>
    <property type="match status" value="1"/>
</dbReference>
<dbReference type="PANTHER" id="PTHR47926">
    <property type="entry name" value="PENTATRICOPEPTIDE REPEAT-CONTAINING PROTEIN"/>
    <property type="match status" value="1"/>
</dbReference>
<evidence type="ECO:0000256" key="2">
    <source>
        <dbReference type="ARBA" id="ARBA00022737"/>
    </source>
</evidence>
<name>A0A9Q1QMA8_9CARY</name>
<dbReference type="Pfam" id="PF20431">
    <property type="entry name" value="E_motif"/>
    <property type="match status" value="1"/>
</dbReference>
<feature type="repeat" description="PPR" evidence="3">
    <location>
        <begin position="372"/>
        <end position="406"/>
    </location>
</feature>
<dbReference type="InterPro" id="IPR046960">
    <property type="entry name" value="PPR_At4g14850-like_plant"/>
</dbReference>
<evidence type="ECO:0000256" key="3">
    <source>
        <dbReference type="PROSITE-ProRule" id="PRU00708"/>
    </source>
</evidence>
<dbReference type="FunFam" id="1.25.40.10:FF:000031">
    <property type="entry name" value="Pentatricopeptide repeat-containing protein mitochondrial"/>
    <property type="match status" value="1"/>
</dbReference>
<protein>
    <recommendedName>
        <fullName evidence="4">DYW domain-containing protein</fullName>
    </recommendedName>
</protein>
<evidence type="ECO:0000259" key="4">
    <source>
        <dbReference type="Pfam" id="PF14432"/>
    </source>
</evidence>
<evidence type="ECO:0000256" key="1">
    <source>
        <dbReference type="ARBA" id="ARBA00006643"/>
    </source>
</evidence>
<dbReference type="GO" id="GO:0009451">
    <property type="term" value="P:RNA modification"/>
    <property type="evidence" value="ECO:0007669"/>
    <property type="project" value="InterPro"/>
</dbReference>
<dbReference type="InterPro" id="IPR002885">
    <property type="entry name" value="PPR_rpt"/>
</dbReference>
<dbReference type="GO" id="GO:0003723">
    <property type="term" value="F:RNA binding"/>
    <property type="evidence" value="ECO:0007669"/>
    <property type="project" value="InterPro"/>
</dbReference>
<comment type="similarity">
    <text evidence="1">Belongs to the PPR family. PCMP-H subfamily.</text>
</comment>
<dbReference type="EMBL" id="JAKOGI010000034">
    <property type="protein sequence ID" value="KAJ8447928.1"/>
    <property type="molecule type" value="Genomic_DNA"/>
</dbReference>
<dbReference type="Pfam" id="PF14432">
    <property type="entry name" value="DYW_deaminase"/>
    <property type="match status" value="1"/>
</dbReference>
<gene>
    <name evidence="5" type="ORF">Cgig2_012063</name>
</gene>
<dbReference type="PROSITE" id="PS51375">
    <property type="entry name" value="PPR"/>
    <property type="match status" value="5"/>
</dbReference>
<dbReference type="PANTHER" id="PTHR47926:SF405">
    <property type="entry name" value="DYW DOMAIN-CONTAINING PROTEIN"/>
    <property type="match status" value="1"/>
</dbReference>
<dbReference type="GO" id="GO:0008270">
    <property type="term" value="F:zinc ion binding"/>
    <property type="evidence" value="ECO:0007669"/>
    <property type="project" value="InterPro"/>
</dbReference>
<dbReference type="InterPro" id="IPR011990">
    <property type="entry name" value="TPR-like_helical_dom_sf"/>
</dbReference>
<proteinExistence type="inferred from homology"/>
<sequence length="703" mass="77909">MWSSLWPKRLKSSLLQRCKDGLTLAKTHALLITTGLFSQGSSTTQLIASYANLGDIKAARQVFDKLPQRGTDIWNAMLVAYSRVGLPFEVVGLYRKMVSEGVRPDSSSFSVAIKACTSLSDFQMGAEIWHLAVDYGYKYDVFVGSSVLNMLAKGGKMEEAKTVFDGLGRKDLVCWTVMITGFAKSGQGMEAVGIYGQMREEGFEGDGVVMLGLIQACTDLGHVKMGLSIHGHMIRRNLPMDVFACTSLVDMYAKNGQLDLAHRVFSSMPQKNVVSWSALISGYAQNGFAGEALDLLIEMQTHGYKLDLASLVGAILACSHVGYLRKGKSIHAYILHRQEFECVSATAMIDMYSKCGALLSARVLFDQVSSKDVILWNAMIAGYGIHGHGKAALSVFLDMIKASSKPDDATFASLLSALGHSGLVEEGQYWYNEMINRFNIIPREKHYACIVDLLARAGRVEEAFKLVKSMKEPEPGISTWVALLSGCHNHRKFSIGEVAAKKVLQLEPDDSGIYSLAANFFAAAQKWGEVAKVRKTMRKMGTKKVPGYSMVEVKGKLHAFLMEDKSHYQHEQMVLLIDKLDHEMRAMGYRPKTQFVFHDVEEEVKVRMLTNHSERLAIDYGLLNTEPGSFCCWKKPNVQEMISQAEGSPQDMDSEMLQKCKTAFGAAAGHRVALDLPMCIILDVHNTHRERAKTITPRLSFMP</sequence>
<feature type="repeat" description="PPR" evidence="3">
    <location>
        <begin position="241"/>
        <end position="271"/>
    </location>
</feature>
<dbReference type="InterPro" id="IPR032867">
    <property type="entry name" value="DYW_dom"/>
</dbReference>
<keyword evidence="6" id="KW-1185">Reference proteome</keyword>
<feature type="domain" description="DYW" evidence="4">
    <location>
        <begin position="588"/>
        <end position="629"/>
    </location>
</feature>
<feature type="repeat" description="PPR" evidence="3">
    <location>
        <begin position="70"/>
        <end position="104"/>
    </location>
</feature>
<organism evidence="5 6">
    <name type="scientific">Carnegiea gigantea</name>
    <dbReference type="NCBI Taxonomy" id="171969"/>
    <lineage>
        <taxon>Eukaryota</taxon>
        <taxon>Viridiplantae</taxon>
        <taxon>Streptophyta</taxon>
        <taxon>Embryophyta</taxon>
        <taxon>Tracheophyta</taxon>
        <taxon>Spermatophyta</taxon>
        <taxon>Magnoliopsida</taxon>
        <taxon>eudicotyledons</taxon>
        <taxon>Gunneridae</taxon>
        <taxon>Pentapetalae</taxon>
        <taxon>Caryophyllales</taxon>
        <taxon>Cactineae</taxon>
        <taxon>Cactaceae</taxon>
        <taxon>Cactoideae</taxon>
        <taxon>Echinocereeae</taxon>
        <taxon>Carnegiea</taxon>
    </lineage>
</organism>
<reference evidence="5" key="1">
    <citation type="submission" date="2022-04" db="EMBL/GenBank/DDBJ databases">
        <title>Carnegiea gigantea Genome sequencing and assembly v2.</title>
        <authorList>
            <person name="Copetti D."/>
            <person name="Sanderson M.J."/>
            <person name="Burquez A."/>
            <person name="Wojciechowski M.F."/>
        </authorList>
    </citation>
    <scope>NUCLEOTIDE SEQUENCE</scope>
    <source>
        <strain evidence="5">SGP5-SGP5p</strain>
        <tissue evidence="5">Aerial part</tissue>
    </source>
</reference>
<comment type="caution">
    <text evidence="5">The sequence shown here is derived from an EMBL/GenBank/DDBJ whole genome shotgun (WGS) entry which is preliminary data.</text>
</comment>
<dbReference type="Proteomes" id="UP001153076">
    <property type="component" value="Unassembled WGS sequence"/>
</dbReference>